<dbReference type="AlphaFoldDB" id="N6UW48"/>
<reference evidence="6 7" key="1">
    <citation type="journal article" date="2012" name="BMC Genomics">
        <title>Genomic basis of broad host range and environmental adaptability of Rhizobium tropici CIAT 899 and Rhizobium sp. PRF 81 which are used in inoculants for common bean (Phaseolus vulgaris L.).</title>
        <authorList>
            <person name="Ormeno-Orrillo E."/>
            <person name="Menna P."/>
            <person name="Almeida L.G."/>
            <person name="Ollero F.J."/>
            <person name="Nicolas M.F."/>
            <person name="Pains Rodrigues E."/>
            <person name="Shigueyoshi Nakatani A."/>
            <person name="Silva Batista J.S."/>
            <person name="Oliveira Chueire L.M."/>
            <person name="Souza R.C."/>
            <person name="Ribeiro Vasconcelos A.T."/>
            <person name="Megias M."/>
            <person name="Hungria M."/>
            <person name="Martinez-Romero E."/>
        </authorList>
    </citation>
    <scope>NUCLEOTIDE SEQUENCE [LARGE SCALE GENOMIC DNA]</scope>
    <source>
        <strain evidence="6 7">PRF 81</strain>
    </source>
</reference>
<feature type="transmembrane region" description="Helical" evidence="4">
    <location>
        <begin position="56"/>
        <end position="78"/>
    </location>
</feature>
<feature type="transmembrane region" description="Helical" evidence="4">
    <location>
        <begin position="355"/>
        <end position="374"/>
    </location>
</feature>
<keyword evidence="3 4" id="KW-0472">Membrane</keyword>
<dbReference type="GO" id="GO:0022857">
    <property type="term" value="F:transmembrane transporter activity"/>
    <property type="evidence" value="ECO:0007669"/>
    <property type="project" value="InterPro"/>
</dbReference>
<feature type="transmembrane region" description="Helical" evidence="4">
    <location>
        <begin position="146"/>
        <end position="164"/>
    </location>
</feature>
<protein>
    <submittedName>
        <fullName evidence="6">Putative tetracycline resistance protein</fullName>
    </submittedName>
</protein>
<evidence type="ECO:0000259" key="5">
    <source>
        <dbReference type="PROSITE" id="PS50850"/>
    </source>
</evidence>
<feature type="transmembrane region" description="Helical" evidence="4">
    <location>
        <begin position="112"/>
        <end position="134"/>
    </location>
</feature>
<feature type="transmembrane region" description="Helical" evidence="4">
    <location>
        <begin position="380"/>
        <end position="398"/>
    </location>
</feature>
<feature type="transmembrane region" description="Helical" evidence="4">
    <location>
        <begin position="313"/>
        <end position="335"/>
    </location>
</feature>
<evidence type="ECO:0000313" key="6">
    <source>
        <dbReference type="EMBL" id="ENN84976.1"/>
    </source>
</evidence>
<feature type="transmembrane region" description="Helical" evidence="4">
    <location>
        <begin position="218"/>
        <end position="242"/>
    </location>
</feature>
<feature type="transmembrane region" description="Helical" evidence="4">
    <location>
        <begin position="176"/>
        <end position="197"/>
    </location>
</feature>
<dbReference type="Gene3D" id="1.20.1250.20">
    <property type="entry name" value="MFS general substrate transporter like domains"/>
    <property type="match status" value="1"/>
</dbReference>
<dbReference type="Proteomes" id="UP000012429">
    <property type="component" value="Unassembled WGS sequence"/>
</dbReference>
<name>N6UW48_9HYPH</name>
<evidence type="ECO:0000256" key="1">
    <source>
        <dbReference type="ARBA" id="ARBA00022692"/>
    </source>
</evidence>
<feature type="transmembrane region" description="Helical" evidence="4">
    <location>
        <begin position="289"/>
        <end position="307"/>
    </location>
</feature>
<evidence type="ECO:0000256" key="2">
    <source>
        <dbReference type="ARBA" id="ARBA00022989"/>
    </source>
</evidence>
<dbReference type="PATRIC" id="fig|363754.4.peg.5018"/>
<accession>N6UW48</accession>
<feature type="transmembrane region" description="Helical" evidence="4">
    <location>
        <begin position="262"/>
        <end position="282"/>
    </location>
</feature>
<dbReference type="InterPro" id="IPR020846">
    <property type="entry name" value="MFS_dom"/>
</dbReference>
<dbReference type="InterPro" id="IPR011701">
    <property type="entry name" value="MFS"/>
</dbReference>
<dbReference type="EMBL" id="AQHN01000084">
    <property type="protein sequence ID" value="ENN84976.1"/>
    <property type="molecule type" value="Genomic_DNA"/>
</dbReference>
<dbReference type="InterPro" id="IPR036259">
    <property type="entry name" value="MFS_trans_sf"/>
</dbReference>
<proteinExistence type="predicted"/>
<comment type="caution">
    <text evidence="6">The sequence shown here is derived from an EMBL/GenBank/DDBJ whole genome shotgun (WGS) entry which is preliminary data.</text>
</comment>
<dbReference type="PANTHER" id="PTHR23534:SF1">
    <property type="entry name" value="MAJOR FACILITATOR SUPERFAMILY PROTEIN"/>
    <property type="match status" value="1"/>
</dbReference>
<dbReference type="SUPFAM" id="SSF103473">
    <property type="entry name" value="MFS general substrate transporter"/>
    <property type="match status" value="1"/>
</dbReference>
<organism evidence="6 7">
    <name type="scientific">Rhizobium freirei PRF 81</name>
    <dbReference type="NCBI Taxonomy" id="363754"/>
    <lineage>
        <taxon>Bacteria</taxon>
        <taxon>Pseudomonadati</taxon>
        <taxon>Pseudomonadota</taxon>
        <taxon>Alphaproteobacteria</taxon>
        <taxon>Hyphomicrobiales</taxon>
        <taxon>Rhizobiaceae</taxon>
        <taxon>Rhizobium/Agrobacterium group</taxon>
        <taxon>Rhizobium</taxon>
    </lineage>
</organism>
<dbReference type="STRING" id="363754.RHSP_58556"/>
<evidence type="ECO:0000256" key="3">
    <source>
        <dbReference type="ARBA" id="ARBA00023136"/>
    </source>
</evidence>
<keyword evidence="2 4" id="KW-1133">Transmembrane helix</keyword>
<evidence type="ECO:0000256" key="4">
    <source>
        <dbReference type="SAM" id="Phobius"/>
    </source>
</evidence>
<dbReference type="Pfam" id="PF07690">
    <property type="entry name" value="MFS_1"/>
    <property type="match status" value="1"/>
</dbReference>
<keyword evidence="1 4" id="KW-0812">Transmembrane</keyword>
<feature type="domain" description="Major facilitator superfamily (MFS) profile" evidence="5">
    <location>
        <begin position="222"/>
        <end position="409"/>
    </location>
</feature>
<dbReference type="PROSITE" id="PS50850">
    <property type="entry name" value="MFS"/>
    <property type="match status" value="1"/>
</dbReference>
<gene>
    <name evidence="6" type="ORF">RHSP_58556</name>
</gene>
<sequence>MAAEHFERNQHMTGNTTHRQVFLLAIAQALFQTASVLVMTVGGLAGGQISPRPELATMPIAAMFLGTAAVTFPASIWMTRVGRRTGFVIGALSGVAGGLCAAFSIWLSSLSLLSFGTFLVGAYQAFAQFYRFAASEVADEAFKPRAISLVLGGGVVAALAGPMLGRLGGPLLHPEYVGSFLLLALVSMMAAGVLLGLHIPNTKATQNSRQKGRSWATIVTQPTYLVALFGAATGYGIMILAMTATPIAMTHHHHDLSVTATVIQFHVLGMFLPSFFTGSLIARFGVLRIMLAGLALFAGHVAMSLTGTGFSSFAGALVMLGIGWNFLYIGGTTLLTTTYAPEEKGRAQATNDMTIFAVGLACSFSAGALLQHFGWQNLNIMLLPWMGLAALALIWLDYRQRQRLRQAPA</sequence>
<dbReference type="PANTHER" id="PTHR23534">
    <property type="entry name" value="MFS PERMEASE"/>
    <property type="match status" value="1"/>
</dbReference>
<feature type="transmembrane region" description="Helical" evidence="4">
    <location>
        <begin position="85"/>
        <end position="106"/>
    </location>
</feature>
<feature type="transmembrane region" description="Helical" evidence="4">
    <location>
        <begin position="21"/>
        <end position="44"/>
    </location>
</feature>
<evidence type="ECO:0000313" key="7">
    <source>
        <dbReference type="Proteomes" id="UP000012429"/>
    </source>
</evidence>
<keyword evidence="7" id="KW-1185">Reference proteome</keyword>